<evidence type="ECO:0000256" key="1">
    <source>
        <dbReference type="PROSITE-ProRule" id="PRU00175"/>
    </source>
</evidence>
<dbReference type="SUPFAM" id="SSF54236">
    <property type="entry name" value="Ubiquitin-like"/>
    <property type="match status" value="1"/>
</dbReference>
<dbReference type="PRINTS" id="PR00348">
    <property type="entry name" value="UBIQUITIN"/>
</dbReference>
<evidence type="ECO:0008006" key="6">
    <source>
        <dbReference type="Google" id="ProtNLM"/>
    </source>
</evidence>
<dbReference type="InterPro" id="IPR019956">
    <property type="entry name" value="Ubiquitin_dom"/>
</dbReference>
<gene>
    <name evidence="5" type="ORF">Homavirus14_4</name>
</gene>
<dbReference type="InterPro" id="IPR000626">
    <property type="entry name" value="Ubiquitin-like_dom"/>
</dbReference>
<reference evidence="5" key="1">
    <citation type="submission" date="2018-10" db="EMBL/GenBank/DDBJ databases">
        <title>Hidden diversity of soil giant viruses.</title>
        <authorList>
            <person name="Schulz F."/>
            <person name="Alteio L."/>
            <person name="Goudeau D."/>
            <person name="Ryan E.M."/>
            <person name="Malmstrom R.R."/>
            <person name="Blanchard J."/>
            <person name="Woyke T."/>
        </authorList>
    </citation>
    <scope>NUCLEOTIDE SEQUENCE</scope>
    <source>
        <strain evidence="5">HOV1</strain>
    </source>
</reference>
<dbReference type="SMART" id="SM00213">
    <property type="entry name" value="UBQ"/>
    <property type="match status" value="1"/>
</dbReference>
<keyword evidence="1" id="KW-0479">Metal-binding</keyword>
<keyword evidence="2" id="KW-0175">Coiled coil</keyword>
<dbReference type="SUPFAM" id="SSF57850">
    <property type="entry name" value="RING/U-box"/>
    <property type="match status" value="1"/>
</dbReference>
<dbReference type="Gene3D" id="3.10.20.90">
    <property type="entry name" value="Phosphatidylinositol 3-kinase Catalytic Subunit, Chain A, domain 1"/>
    <property type="match status" value="1"/>
</dbReference>
<dbReference type="EMBL" id="MK072345">
    <property type="protein sequence ID" value="AYV82188.1"/>
    <property type="molecule type" value="Genomic_DNA"/>
</dbReference>
<evidence type="ECO:0000313" key="5">
    <source>
        <dbReference type="EMBL" id="AYV82188.1"/>
    </source>
</evidence>
<dbReference type="Pfam" id="PF00240">
    <property type="entry name" value="ubiquitin"/>
    <property type="match status" value="1"/>
</dbReference>
<feature type="coiled-coil region" evidence="2">
    <location>
        <begin position="324"/>
        <end position="351"/>
    </location>
</feature>
<keyword evidence="1" id="KW-0862">Zinc</keyword>
<dbReference type="Pfam" id="PF13920">
    <property type="entry name" value="zf-C3HC4_3"/>
    <property type="match status" value="1"/>
</dbReference>
<dbReference type="FunFam" id="3.10.20.90:FF:000306">
    <property type="entry name" value="Putative ubiquitin-like protein"/>
    <property type="match status" value="1"/>
</dbReference>
<dbReference type="Gene3D" id="3.30.40.10">
    <property type="entry name" value="Zinc/RING finger domain, C3HC4 (zinc finger)"/>
    <property type="match status" value="1"/>
</dbReference>
<dbReference type="PROSITE" id="PS50053">
    <property type="entry name" value="UBIQUITIN_2"/>
    <property type="match status" value="1"/>
</dbReference>
<dbReference type="InterPro" id="IPR050158">
    <property type="entry name" value="Ubiquitin_ubiquitin-like"/>
</dbReference>
<evidence type="ECO:0000259" key="3">
    <source>
        <dbReference type="PROSITE" id="PS50053"/>
    </source>
</evidence>
<organism evidence="5">
    <name type="scientific">Homavirus sp</name>
    <dbReference type="NCBI Taxonomy" id="2487769"/>
    <lineage>
        <taxon>Viruses</taxon>
        <taxon>Varidnaviria</taxon>
        <taxon>Bamfordvirae</taxon>
        <taxon>Nucleocytoviricota</taxon>
        <taxon>Megaviricetes</taxon>
        <taxon>Imitervirales</taxon>
        <taxon>Mimiviridae</taxon>
        <taxon>Klosneuvirinae</taxon>
    </lineage>
</organism>
<sequence length="580" mass="66235">MSWNDICFNDIMFVLEHEINRTDMDLPFYKIFTQHGDKTNHSNTNTNVMVENKHILRFPNNFGINFNRTIRVPDDGKSYPLPPHLGSFTIDKIGNNFVVPMYQREAMWMSFYSESSGCQSKTFALKVGIGNINAITGEKWQKGVLSQNPQNYVVCPKQPWLDGIKINTDSKNSTSLTNSTNSTNSTSLANSTNTVENLVRQFVATNITDKSTIEQQLLEQGKINKIQGGLQFELFELFNKNFKLYCPNLKQFLDIEKSPNDYNLSPNTKILFMTTYNTPNSVPLTNLTLTQLNISDQDSIRCDIYVGSGVVYVKTLTGKTINVLININMKVEDLKRQIQNMEGIHTDIQRLIFQGLQLEDYRTLHDYNITAGVVLHMVLRLRGGGDPHQMGISAGGLIVQKIYTDNNKLSDYNLDNYTSCKVNITNSLFYFKQMPTTPITAETYMEYKYPWYTLYDEDLEAINKIKNSMFNSVKSIGSFDNNDNECSICMENYANMEYLQCRHQLCMGCFAKIVSQLKEENRDLCCHLCRSKIDKQNIKILSALTSLNEVTNNIRKIDSSVMVDKNNIIKLTLPKLAKSV</sequence>
<proteinExistence type="predicted"/>
<dbReference type="InterPro" id="IPR001841">
    <property type="entry name" value="Znf_RING"/>
</dbReference>
<dbReference type="PROSITE" id="PS50089">
    <property type="entry name" value="ZF_RING_2"/>
    <property type="match status" value="1"/>
</dbReference>
<evidence type="ECO:0000259" key="4">
    <source>
        <dbReference type="PROSITE" id="PS50089"/>
    </source>
</evidence>
<dbReference type="GO" id="GO:0008270">
    <property type="term" value="F:zinc ion binding"/>
    <property type="evidence" value="ECO:0007669"/>
    <property type="project" value="UniProtKB-KW"/>
</dbReference>
<protein>
    <recommendedName>
        <fullName evidence="6">Ubiquitin</fullName>
    </recommendedName>
</protein>
<accession>A0A3G5A4P1</accession>
<evidence type="ECO:0000256" key="2">
    <source>
        <dbReference type="SAM" id="Coils"/>
    </source>
</evidence>
<keyword evidence="1" id="KW-0863">Zinc-finger</keyword>
<dbReference type="InterPro" id="IPR013083">
    <property type="entry name" value="Znf_RING/FYVE/PHD"/>
</dbReference>
<name>A0A3G5A4P1_9VIRU</name>
<dbReference type="InterPro" id="IPR029071">
    <property type="entry name" value="Ubiquitin-like_domsf"/>
</dbReference>
<feature type="domain" description="RING-type" evidence="4">
    <location>
        <begin position="486"/>
        <end position="530"/>
    </location>
</feature>
<dbReference type="PANTHER" id="PTHR10666">
    <property type="entry name" value="UBIQUITIN"/>
    <property type="match status" value="1"/>
</dbReference>
<feature type="domain" description="Ubiquitin-like" evidence="3">
    <location>
        <begin position="311"/>
        <end position="384"/>
    </location>
</feature>